<accession>A0A428MGX4</accession>
<dbReference type="Pfam" id="PF14907">
    <property type="entry name" value="NTP_transf_5"/>
    <property type="match status" value="1"/>
</dbReference>
<keyword evidence="1" id="KW-0808">Transferase</keyword>
<comment type="caution">
    <text evidence="1">The sequence shown here is derived from an EMBL/GenBank/DDBJ whole genome shotgun (WGS) entry which is preliminary data.</text>
</comment>
<dbReference type="RefSeq" id="WP_185827058.1">
    <property type="nucleotide sequence ID" value="NZ_RSDW01000001.1"/>
</dbReference>
<evidence type="ECO:0000313" key="2">
    <source>
        <dbReference type="Proteomes" id="UP000269669"/>
    </source>
</evidence>
<keyword evidence="2" id="KW-1185">Reference proteome</keyword>
<organism evidence="1 2">
    <name type="scientific">Edaphobacter aggregans</name>
    <dbReference type="NCBI Taxonomy" id="570835"/>
    <lineage>
        <taxon>Bacteria</taxon>
        <taxon>Pseudomonadati</taxon>
        <taxon>Acidobacteriota</taxon>
        <taxon>Terriglobia</taxon>
        <taxon>Terriglobales</taxon>
        <taxon>Acidobacteriaceae</taxon>
        <taxon>Edaphobacter</taxon>
    </lineage>
</organism>
<dbReference type="AlphaFoldDB" id="A0A428MGX4"/>
<gene>
    <name evidence="1" type="ORF">EDE15_1685</name>
</gene>
<sequence length="381" mass="43447">MQADCESCELLLRAIAQPANAEQIQRAAVKVRDWDSVLRLAHEHRVSSMLFSRLANMVPAVPLIVQNRLRAEYDSNMFHNLANAVELLAVLKVLEHEMIPAMPFKGVVLGASIYHDPTTRPAGDLDLLIHYRHLKPAMAILLERGYELKTLARADGIPFDPNYTYEYRFERKTDGMILELGWRLELAQPKFKRDLGLDWVWPSRRTTMLAGAEVPDMSPEITLLVLCLHGGKHAWSRLIWICDVAQLLASSPGLDWKEVVHEAKKSGLCRTLALGVLLAHQVAGATVPPTVLRRFEADTTARNLAQHFQQNLFAAPGITPMGRIPYTVQLLDFRDQVRWLLSFDFLRPNERDRAALQLPKPLHALYYLIRPFRIFWDRSAR</sequence>
<dbReference type="EMBL" id="RSDW01000001">
    <property type="protein sequence ID" value="RSL16174.1"/>
    <property type="molecule type" value="Genomic_DNA"/>
</dbReference>
<proteinExistence type="predicted"/>
<dbReference type="InterPro" id="IPR039498">
    <property type="entry name" value="NTP_transf_5"/>
</dbReference>
<dbReference type="GO" id="GO:0016740">
    <property type="term" value="F:transferase activity"/>
    <property type="evidence" value="ECO:0007669"/>
    <property type="project" value="UniProtKB-KW"/>
</dbReference>
<evidence type="ECO:0000313" key="1">
    <source>
        <dbReference type="EMBL" id="RSL16174.1"/>
    </source>
</evidence>
<dbReference type="Gene3D" id="3.30.460.40">
    <property type="match status" value="1"/>
</dbReference>
<name>A0A428MGX4_9BACT</name>
<dbReference type="Proteomes" id="UP000269669">
    <property type="component" value="Unassembled WGS sequence"/>
</dbReference>
<protein>
    <submittedName>
        <fullName evidence="1">Putative nucleotidyltransferase-like protein</fullName>
    </submittedName>
</protein>
<reference evidence="1 2" key="1">
    <citation type="submission" date="2018-12" db="EMBL/GenBank/DDBJ databases">
        <title>Sequencing of bacterial isolates from soil warming experiment in Harvard Forest, Massachusetts, USA.</title>
        <authorList>
            <person name="Deangelis K."/>
        </authorList>
    </citation>
    <scope>NUCLEOTIDE SEQUENCE [LARGE SCALE GENOMIC DNA]</scope>
    <source>
        <strain evidence="1 2">EB153</strain>
    </source>
</reference>